<dbReference type="InterPro" id="IPR002575">
    <property type="entry name" value="Aminoglycoside_PTrfase"/>
</dbReference>
<dbReference type="PANTHER" id="PTHR41283">
    <property type="entry name" value="AMINOGLYCOSIDE PHOSPHOTRANSFERASE"/>
    <property type="match status" value="1"/>
</dbReference>
<name>A0ABX3GUD3_PAEBO</name>
<feature type="domain" description="Aminoglycoside phosphotransferase" evidence="1">
    <location>
        <begin position="17"/>
        <end position="245"/>
    </location>
</feature>
<gene>
    <name evidence="2" type="ORF">BSK56_32480</name>
</gene>
<evidence type="ECO:0000259" key="1">
    <source>
        <dbReference type="Pfam" id="PF01636"/>
    </source>
</evidence>
<dbReference type="Gene3D" id="3.90.1200.10">
    <property type="match status" value="1"/>
</dbReference>
<dbReference type="SUPFAM" id="SSF56112">
    <property type="entry name" value="Protein kinase-like (PK-like)"/>
    <property type="match status" value="1"/>
</dbReference>
<organism evidence="2 3">
    <name type="scientific">Paenibacillus borealis</name>
    <dbReference type="NCBI Taxonomy" id="160799"/>
    <lineage>
        <taxon>Bacteria</taxon>
        <taxon>Bacillati</taxon>
        <taxon>Bacillota</taxon>
        <taxon>Bacilli</taxon>
        <taxon>Bacillales</taxon>
        <taxon>Paenibacillaceae</taxon>
        <taxon>Paenibacillus</taxon>
    </lineage>
</organism>
<dbReference type="EMBL" id="MPTB01000084">
    <property type="protein sequence ID" value="OMD36059.1"/>
    <property type="molecule type" value="Genomic_DNA"/>
</dbReference>
<reference evidence="2 3" key="1">
    <citation type="submission" date="2016-10" db="EMBL/GenBank/DDBJ databases">
        <title>Paenibacillus species isolates.</title>
        <authorList>
            <person name="Beno S.M."/>
        </authorList>
    </citation>
    <scope>NUCLEOTIDE SEQUENCE [LARGE SCALE GENOMIC DNA]</scope>
    <source>
        <strain evidence="2 3">FSL H7-0744</strain>
    </source>
</reference>
<dbReference type="RefSeq" id="WP_076114492.1">
    <property type="nucleotide sequence ID" value="NZ_MPTB01000084.1"/>
</dbReference>
<accession>A0ABX3GUD3</accession>
<dbReference type="InterPro" id="IPR011009">
    <property type="entry name" value="Kinase-like_dom_sf"/>
</dbReference>
<evidence type="ECO:0000313" key="2">
    <source>
        <dbReference type="EMBL" id="OMD36059.1"/>
    </source>
</evidence>
<sequence>MHEELSGIHGAESWTIIEPVLKGWSKDKKYYVEDEAGRKLLLRISGIEAFQRKQAEHQVVKLFNELDFPMSRVIDFGTCGQGRYTYMLLTWVEGRPLEECLLTLTAKEQYELGVEAGKILKLMHSIPNSNDLPQWEVQMQAKILARIKEYEDCPYHLKGDEQAIAYVKENIGLIHNVKKVYQHGDFHMGNLIYTPEGGIGVIDFNRWDNGDYVEEFYKLQFFDRDRSVPFAKGKLEGYFEGTPPEEFWNRQALYVAYSSLFSIKWSIPFGAADIECMMTRGRMALEDYDYFSRVIPRWYQA</sequence>
<evidence type="ECO:0000313" key="3">
    <source>
        <dbReference type="Proteomes" id="UP000187412"/>
    </source>
</evidence>
<protein>
    <recommendedName>
        <fullName evidence="1">Aminoglycoside phosphotransferase domain-containing protein</fullName>
    </recommendedName>
</protein>
<proteinExistence type="predicted"/>
<dbReference type="Proteomes" id="UP000187412">
    <property type="component" value="Unassembled WGS sequence"/>
</dbReference>
<dbReference type="Pfam" id="PF01636">
    <property type="entry name" value="APH"/>
    <property type="match status" value="1"/>
</dbReference>
<comment type="caution">
    <text evidence="2">The sequence shown here is derived from an EMBL/GenBank/DDBJ whole genome shotgun (WGS) entry which is preliminary data.</text>
</comment>
<keyword evidence="3" id="KW-1185">Reference proteome</keyword>
<dbReference type="PANTHER" id="PTHR41283:SF1">
    <property type="entry name" value="AMINOGLYCOSIDE PHOSPHOTRANSFERASE DOMAIN-CONTAINING PROTEIN"/>
    <property type="match status" value="1"/>
</dbReference>